<accession>A0ABS2DTE6</accession>
<dbReference type="PANTHER" id="PTHR30429">
    <property type="entry name" value="D-METHIONINE-BINDING LIPOPROTEIN METQ"/>
    <property type="match status" value="1"/>
</dbReference>
<keyword evidence="2 7" id="KW-0732">Signal</keyword>
<keyword evidence="3" id="KW-0472">Membrane</keyword>
<dbReference type="RefSeq" id="WP_205103670.1">
    <property type="nucleotide sequence ID" value="NZ_JACJJC010000014.1"/>
</dbReference>
<gene>
    <name evidence="8" type="ORF">H6A60_08905</name>
</gene>
<reference evidence="8 9" key="1">
    <citation type="journal article" date="2021" name="Sci. Rep.">
        <title>The distribution of antibiotic resistance genes in chicken gut microbiota commensals.</title>
        <authorList>
            <person name="Juricova H."/>
            <person name="Matiasovicova J."/>
            <person name="Kubasova T."/>
            <person name="Cejkova D."/>
            <person name="Rychlik I."/>
        </authorList>
    </citation>
    <scope>NUCLEOTIDE SEQUENCE [LARGE SCALE GENOMIC DNA]</scope>
    <source>
        <strain evidence="8 9">An829</strain>
    </source>
</reference>
<evidence type="ECO:0000256" key="5">
    <source>
        <dbReference type="ARBA" id="ARBA00023288"/>
    </source>
</evidence>
<evidence type="ECO:0000256" key="1">
    <source>
        <dbReference type="ARBA" id="ARBA00004635"/>
    </source>
</evidence>
<dbReference type="CDD" id="cd13597">
    <property type="entry name" value="PBP2_lipoprotein_Tp32"/>
    <property type="match status" value="1"/>
</dbReference>
<evidence type="ECO:0000256" key="7">
    <source>
        <dbReference type="SAM" id="SignalP"/>
    </source>
</evidence>
<evidence type="ECO:0000256" key="3">
    <source>
        <dbReference type="ARBA" id="ARBA00023136"/>
    </source>
</evidence>
<dbReference type="PROSITE" id="PS51257">
    <property type="entry name" value="PROKAR_LIPOPROTEIN"/>
    <property type="match status" value="1"/>
</dbReference>
<keyword evidence="5 6" id="KW-0449">Lipoprotein</keyword>
<protein>
    <recommendedName>
        <fullName evidence="6">Lipoprotein</fullName>
    </recommendedName>
</protein>
<dbReference type="Pfam" id="PF03180">
    <property type="entry name" value="Lipoprotein_9"/>
    <property type="match status" value="1"/>
</dbReference>
<keyword evidence="4" id="KW-0564">Palmitate</keyword>
<dbReference type="Gene3D" id="3.40.190.10">
    <property type="entry name" value="Periplasmic binding protein-like II"/>
    <property type="match status" value="2"/>
</dbReference>
<name>A0ABS2DTE6_9BURK</name>
<keyword evidence="9" id="KW-1185">Reference proteome</keyword>
<organism evidence="8 9">
    <name type="scientific">Sutterella massiliensis</name>
    <dbReference type="NCBI Taxonomy" id="1816689"/>
    <lineage>
        <taxon>Bacteria</taxon>
        <taxon>Pseudomonadati</taxon>
        <taxon>Pseudomonadota</taxon>
        <taxon>Betaproteobacteria</taxon>
        <taxon>Burkholderiales</taxon>
        <taxon>Sutterellaceae</taxon>
        <taxon>Sutterella</taxon>
    </lineage>
</organism>
<dbReference type="EMBL" id="JACJJC010000014">
    <property type="protein sequence ID" value="MBM6704600.1"/>
    <property type="molecule type" value="Genomic_DNA"/>
</dbReference>
<comment type="caution">
    <text evidence="8">The sequence shown here is derived from an EMBL/GenBank/DDBJ whole genome shotgun (WGS) entry which is preliminary data.</text>
</comment>
<dbReference type="SUPFAM" id="SSF53850">
    <property type="entry name" value="Periplasmic binding protein-like II"/>
    <property type="match status" value="1"/>
</dbReference>
<evidence type="ECO:0000313" key="8">
    <source>
        <dbReference type="EMBL" id="MBM6704600.1"/>
    </source>
</evidence>
<sequence length="275" mass="29062">MILKKVAALFLTAGLAVGLAGCGDDGAKNTAPAAEAVKTIKVGVSPVPGGDLMKEIAPVLAKEGVKLESIEFSDYIQPNLALADGSLDANLFQHKPYMDDFAKEHNLKIESLVPVFIAPIGIYSKTLKTPTDIAEGGSVAIPNDPTNGSRALLLLEHAGLIKLAADAPFLKSPADIVDNPKKLRFIEVEAAQLPRSLEDVALAVINCNFALGAGLNPIKDAIAIEAKDSPYANIVAVRTGEGTRPELQALKRALTSAEIKKFIEEKYQGSLIPTF</sequence>
<dbReference type="PIRSF" id="PIRSF002854">
    <property type="entry name" value="MetQ"/>
    <property type="match status" value="1"/>
</dbReference>
<evidence type="ECO:0000313" key="9">
    <source>
        <dbReference type="Proteomes" id="UP000715095"/>
    </source>
</evidence>
<evidence type="ECO:0000256" key="6">
    <source>
        <dbReference type="PIRNR" id="PIRNR002854"/>
    </source>
</evidence>
<feature type="signal peptide" evidence="7">
    <location>
        <begin position="1"/>
        <end position="20"/>
    </location>
</feature>
<comment type="similarity">
    <text evidence="6">Belongs to the nlpA lipoprotein family.</text>
</comment>
<evidence type="ECO:0000256" key="4">
    <source>
        <dbReference type="ARBA" id="ARBA00023139"/>
    </source>
</evidence>
<dbReference type="PANTHER" id="PTHR30429:SF0">
    <property type="entry name" value="METHIONINE-BINDING LIPOPROTEIN METQ"/>
    <property type="match status" value="1"/>
</dbReference>
<proteinExistence type="inferred from homology"/>
<feature type="chain" id="PRO_5046227681" description="Lipoprotein" evidence="7">
    <location>
        <begin position="21"/>
        <end position="275"/>
    </location>
</feature>
<comment type="subcellular location">
    <subcellularLocation>
        <location evidence="1">Membrane</location>
        <topology evidence="1">Lipid-anchor</topology>
    </subcellularLocation>
</comment>
<evidence type="ECO:0000256" key="2">
    <source>
        <dbReference type="ARBA" id="ARBA00022729"/>
    </source>
</evidence>
<dbReference type="Proteomes" id="UP000715095">
    <property type="component" value="Unassembled WGS sequence"/>
</dbReference>
<dbReference type="InterPro" id="IPR004872">
    <property type="entry name" value="Lipoprotein_NlpA"/>
</dbReference>